<sequence length="99" mass="12401">MNNDETERINKYIVSVRWQNAKSYEKTAPHEYTIRQWKPDLEEEFIWFVNYIRANGVKEWFYKKQNIYFYYKGLKYWTMGDAMENTWVINRTDDMKAYR</sequence>
<dbReference type="AlphaFoldDB" id="A0A937K609"/>
<reference evidence="1" key="1">
    <citation type="submission" date="2021-01" db="EMBL/GenBank/DDBJ databases">
        <title>Genome public.</title>
        <authorList>
            <person name="Liu C."/>
            <person name="Sun Q."/>
        </authorList>
    </citation>
    <scope>NUCLEOTIDE SEQUENCE</scope>
    <source>
        <strain evidence="1">YIM B02565</strain>
    </source>
</reference>
<gene>
    <name evidence="1" type="ORF">JK634_15370</name>
</gene>
<evidence type="ECO:0000313" key="1">
    <source>
        <dbReference type="EMBL" id="MBL4933193.1"/>
    </source>
</evidence>
<dbReference type="Proteomes" id="UP000623681">
    <property type="component" value="Unassembled WGS sequence"/>
</dbReference>
<proteinExistence type="predicted"/>
<organism evidence="1 2">
    <name type="scientific">Clostridium paridis</name>
    <dbReference type="NCBI Taxonomy" id="2803863"/>
    <lineage>
        <taxon>Bacteria</taxon>
        <taxon>Bacillati</taxon>
        <taxon>Bacillota</taxon>
        <taxon>Clostridia</taxon>
        <taxon>Eubacteriales</taxon>
        <taxon>Clostridiaceae</taxon>
        <taxon>Clostridium</taxon>
    </lineage>
</organism>
<comment type="caution">
    <text evidence="1">The sequence shown here is derived from an EMBL/GenBank/DDBJ whole genome shotgun (WGS) entry which is preliminary data.</text>
</comment>
<accession>A0A937K609</accession>
<dbReference type="RefSeq" id="WP_202768576.1">
    <property type="nucleotide sequence ID" value="NZ_JAESWA010000023.1"/>
</dbReference>
<dbReference type="EMBL" id="JAESWA010000023">
    <property type="protein sequence ID" value="MBL4933193.1"/>
    <property type="molecule type" value="Genomic_DNA"/>
</dbReference>
<name>A0A937K609_9CLOT</name>
<evidence type="ECO:0000313" key="2">
    <source>
        <dbReference type="Proteomes" id="UP000623681"/>
    </source>
</evidence>
<keyword evidence="2" id="KW-1185">Reference proteome</keyword>
<protein>
    <submittedName>
        <fullName evidence="1">Uncharacterized protein</fullName>
    </submittedName>
</protein>